<feature type="transmembrane region" description="Helical" evidence="1">
    <location>
        <begin position="18"/>
        <end position="38"/>
    </location>
</feature>
<feature type="transmembrane region" description="Helical" evidence="1">
    <location>
        <begin position="277"/>
        <end position="296"/>
    </location>
</feature>
<feature type="transmembrane region" description="Helical" evidence="1">
    <location>
        <begin position="137"/>
        <end position="157"/>
    </location>
</feature>
<sequence length="335" mass="37853">MCSTSLRDLASDEVYSNVLHVLTIIEISAHFFGAYVIASKTPKKLESVRASMLYLHLVGAFVDVYFSLLTMPVLHLPICGGHPLGILSFFGVPTSLQVYVGVSLFGVIAVTILIFLEDRRYRLVHGHKTCTRRKWCRLLFVIALYSLAAALPTPVFLHLPDQETGKLVSLSKNQCIPRDLINHPNFFLLDDGGYYIVICAMFTIVFIGFQILLQVGLICRELFKHSHVSKSTHRLQKQFFIAMSLQIVIPLLVLVFPVLYFAFSVSSNYYNQGANNLAFLIVSLHGVTTTLMMLMVHTPYRNSIFEMLNLKSANQSGDHTRRIWKISSLESHQRI</sequence>
<proteinExistence type="predicted"/>
<dbReference type="AlphaFoldDB" id="A0A0B7H2U2"/>
<dbReference type="Pfam" id="PF10318">
    <property type="entry name" value="7TM_GPCR_Srh"/>
    <property type="match status" value="1"/>
</dbReference>
<dbReference type="AGR" id="WB:WBGene00005362"/>
<keyword evidence="2" id="KW-0675">Receptor</keyword>
<organism evidence="2 3">
    <name type="scientific">Caenorhabditis elegans</name>
    <dbReference type="NCBI Taxonomy" id="6239"/>
    <lineage>
        <taxon>Eukaryota</taxon>
        <taxon>Metazoa</taxon>
        <taxon>Ecdysozoa</taxon>
        <taxon>Nematoda</taxon>
        <taxon>Chromadorea</taxon>
        <taxon>Rhabditida</taxon>
        <taxon>Rhabditina</taxon>
        <taxon>Rhabditomorpha</taxon>
        <taxon>Rhabditoidea</taxon>
        <taxon>Rhabditidae</taxon>
        <taxon>Peloderinae</taxon>
        <taxon>Caenorhabditis</taxon>
    </lineage>
</organism>
<feature type="transmembrane region" description="Helical" evidence="1">
    <location>
        <begin position="96"/>
        <end position="116"/>
    </location>
</feature>
<dbReference type="KEGG" id="cel:CELE_C31B8.3"/>
<gene>
    <name evidence="2 4" type="primary">srh-146</name>
    <name evidence="4" type="ORF">C31B8.3</name>
    <name evidence="2" type="ORF">CELE_C31B8.3</name>
</gene>
<evidence type="ECO:0000256" key="1">
    <source>
        <dbReference type="SAM" id="Phobius"/>
    </source>
</evidence>
<dbReference type="RefSeq" id="NP_001303705.1">
    <property type="nucleotide sequence ID" value="NM_001316776.3"/>
</dbReference>
<keyword evidence="1" id="KW-0812">Transmembrane</keyword>
<feature type="transmembrane region" description="Helical" evidence="1">
    <location>
        <begin position="239"/>
        <end position="265"/>
    </location>
</feature>
<dbReference type="FunCoup" id="A0A0B7H2U2">
    <property type="interactions" value="80"/>
</dbReference>
<reference evidence="2 3" key="1">
    <citation type="journal article" date="1998" name="Science">
        <title>Genome sequence of the nematode C. elegans: a platform for investigating biology.</title>
        <authorList>
            <consortium name="The C. elegans sequencing consortium"/>
            <person name="Sulson J.E."/>
            <person name="Waterston R."/>
        </authorList>
    </citation>
    <scope>NUCLEOTIDE SEQUENCE [LARGE SCALE GENOMIC DNA]</scope>
    <source>
        <strain evidence="2 3">Bristol N2</strain>
    </source>
</reference>
<dbReference type="CTD" id="13212086"/>
<evidence type="ECO:0000313" key="3">
    <source>
        <dbReference type="Proteomes" id="UP000001940"/>
    </source>
</evidence>
<keyword evidence="1" id="KW-1133">Transmembrane helix</keyword>
<dbReference type="OrthoDB" id="5800592at2759"/>
<dbReference type="SUPFAM" id="SSF81321">
    <property type="entry name" value="Family A G protein-coupled receptor-like"/>
    <property type="match status" value="1"/>
</dbReference>
<dbReference type="WormBase" id="C31B8.3">
    <property type="protein sequence ID" value="CE51129"/>
    <property type="gene ID" value="WBGene00005362"/>
    <property type="gene designation" value="srh-146"/>
</dbReference>
<keyword evidence="3" id="KW-1185">Reference proteome</keyword>
<dbReference type="GeneID" id="13212086"/>
<evidence type="ECO:0000313" key="2">
    <source>
        <dbReference type="EMBL" id="CEN07072.2"/>
    </source>
</evidence>
<keyword evidence="1" id="KW-0472">Membrane</keyword>
<dbReference type="EMBL" id="BX284605">
    <property type="protein sequence ID" value="CEN07072.2"/>
    <property type="molecule type" value="Genomic_DNA"/>
</dbReference>
<protein>
    <submittedName>
        <fullName evidence="2">Serpentine Receptor, class H</fullName>
    </submittedName>
</protein>
<name>A0A0B7H2U2_CAEEL</name>
<dbReference type="PANTHER" id="PTHR22941">
    <property type="entry name" value="SERPENTINE RECEPTOR"/>
    <property type="match status" value="1"/>
</dbReference>
<dbReference type="Gene3D" id="1.20.1070.10">
    <property type="entry name" value="Rhodopsin 7-helix transmembrane proteins"/>
    <property type="match status" value="1"/>
</dbReference>
<feature type="transmembrane region" description="Helical" evidence="1">
    <location>
        <begin position="50"/>
        <end position="76"/>
    </location>
</feature>
<dbReference type="InParanoid" id="A0A0B7H2U2"/>
<dbReference type="InterPro" id="IPR053220">
    <property type="entry name" value="Nematode_rcpt-like_serp_H"/>
</dbReference>
<accession>A0A0B7H2U2</accession>
<dbReference type="PANTHER" id="PTHR22941:SF36">
    <property type="entry name" value="SERPENTINE RECEPTOR, CLASS H"/>
    <property type="match status" value="1"/>
</dbReference>
<dbReference type="InterPro" id="IPR019422">
    <property type="entry name" value="7TM_GPCR_serpentine_rcpt_Srh"/>
</dbReference>
<evidence type="ECO:0000313" key="4">
    <source>
        <dbReference type="WormBase" id="C31B8.3"/>
    </source>
</evidence>
<dbReference type="Proteomes" id="UP000001940">
    <property type="component" value="Chromosome V"/>
</dbReference>
<feature type="transmembrane region" description="Helical" evidence="1">
    <location>
        <begin position="194"/>
        <end position="218"/>
    </location>
</feature>